<name>A0A2M9D1Y2_9MICO</name>
<dbReference type="EMBL" id="PGFH01000003">
    <property type="protein sequence ID" value="PJJ78179.1"/>
    <property type="molecule type" value="Genomic_DNA"/>
</dbReference>
<dbReference type="Gene3D" id="3.90.950.20">
    <property type="entry name" value="CinA-like"/>
    <property type="match status" value="1"/>
</dbReference>
<comment type="caution">
    <text evidence="2">The sequence shown here is derived from an EMBL/GenBank/DDBJ whole genome shotgun (WGS) entry which is preliminary data.</text>
</comment>
<organism evidence="2 3">
    <name type="scientific">Salinibacterium amurskyense</name>
    <dbReference type="NCBI Taxonomy" id="205941"/>
    <lineage>
        <taxon>Bacteria</taxon>
        <taxon>Bacillati</taxon>
        <taxon>Actinomycetota</taxon>
        <taxon>Actinomycetes</taxon>
        <taxon>Micrococcales</taxon>
        <taxon>Microbacteriaceae</taxon>
        <taxon>Salinibacterium</taxon>
    </lineage>
</organism>
<dbReference type="NCBIfam" id="TIGR00199">
    <property type="entry name" value="PncC_domain"/>
    <property type="match status" value="1"/>
</dbReference>
<evidence type="ECO:0000313" key="2">
    <source>
        <dbReference type="EMBL" id="PJJ78179.1"/>
    </source>
</evidence>
<gene>
    <name evidence="2" type="ORF">CLV85_2635</name>
</gene>
<dbReference type="Pfam" id="PF02464">
    <property type="entry name" value="CinA"/>
    <property type="match status" value="1"/>
</dbReference>
<evidence type="ECO:0000313" key="3">
    <source>
        <dbReference type="Proteomes" id="UP000231742"/>
    </source>
</evidence>
<dbReference type="InterPro" id="IPR008136">
    <property type="entry name" value="CinA_C"/>
</dbReference>
<dbReference type="SUPFAM" id="SSF142433">
    <property type="entry name" value="CinA-like"/>
    <property type="match status" value="1"/>
</dbReference>
<keyword evidence="3" id="KW-1185">Reference proteome</keyword>
<proteinExistence type="predicted"/>
<evidence type="ECO:0000259" key="1">
    <source>
        <dbReference type="Pfam" id="PF02464"/>
    </source>
</evidence>
<accession>A0A2M9D1Y2</accession>
<feature type="domain" description="CinA C-terminal" evidence="1">
    <location>
        <begin position="4"/>
        <end position="160"/>
    </location>
</feature>
<reference evidence="2 3" key="1">
    <citation type="submission" date="2017-11" db="EMBL/GenBank/DDBJ databases">
        <title>Genomic Encyclopedia of Archaeal and Bacterial Type Strains, Phase II (KMG-II): From Individual Species to Whole Genera.</title>
        <authorList>
            <person name="Goeker M."/>
        </authorList>
    </citation>
    <scope>NUCLEOTIDE SEQUENCE [LARGE SCALE GENOMIC DNA]</scope>
    <source>
        <strain evidence="2 3">DSM 16400</strain>
    </source>
</reference>
<sequence length="165" mass="17207">MTTEELATKIVAILSEQRLTLALAESLTGGMLCASLVAVPGASAVLNGSVVAYNTAIKHQVLGVDASLLAIHGTVYPDVAAHMAMGAREILGVGDQQAYFGLATTGVAGPGPHEGKEPGTVFIGFAATGFVETRDFHFTGDRHEIREQAVTAALQCLYDYLTSED</sequence>
<dbReference type="OrthoDB" id="1253990at2"/>
<dbReference type="InterPro" id="IPR036653">
    <property type="entry name" value="CinA-like_C"/>
</dbReference>
<dbReference type="AlphaFoldDB" id="A0A2M9D1Y2"/>
<dbReference type="Proteomes" id="UP000231742">
    <property type="component" value="Unassembled WGS sequence"/>
</dbReference>
<dbReference type="RefSeq" id="WP_100390078.1">
    <property type="nucleotide sequence ID" value="NZ_BMZU01000001.1"/>
</dbReference>
<protein>
    <submittedName>
        <fullName evidence="2">Competence/damage-inducible protein cinA</fullName>
    </submittedName>
</protein>